<proteinExistence type="inferred from homology"/>
<dbReference type="Pfam" id="PF01300">
    <property type="entry name" value="Sua5_yciO_yrdC"/>
    <property type="match status" value="1"/>
</dbReference>
<dbReference type="SUPFAM" id="SSF55821">
    <property type="entry name" value="YrdC/RibB"/>
    <property type="match status" value="1"/>
</dbReference>
<evidence type="ECO:0000256" key="3">
    <source>
        <dbReference type="ARBA" id="ARBA00012584"/>
    </source>
</evidence>
<sequence>MGAVLTVSQAAPDPEVVARAAEVARSGGVLVLPTDSVYGLACAATPQNPAHGRIFDIKRRERTQTLPWFVADALDLTVYGEGVPAWARRLADALWPGALTLVVRASAAVPPEYAQPGPDGPTIALRVPGSKLCRQIVRALGTPLAQTSANTHGAPAATSGHGVEPGIVAAADLVLDAGPAPVGVASTIVDATGEAPRVLRAGALTEAEVLLAVRG</sequence>
<evidence type="ECO:0000256" key="1">
    <source>
        <dbReference type="ARBA" id="ARBA00004496"/>
    </source>
</evidence>
<evidence type="ECO:0000256" key="8">
    <source>
        <dbReference type="ARBA" id="ARBA00022741"/>
    </source>
</evidence>
<dbReference type="EC" id="2.7.7.87" evidence="3"/>
<feature type="domain" description="YrdC-like" evidence="12">
    <location>
        <begin position="14"/>
        <end position="204"/>
    </location>
</feature>
<keyword evidence="14" id="KW-1185">Reference proteome</keyword>
<evidence type="ECO:0000256" key="5">
    <source>
        <dbReference type="ARBA" id="ARBA00022679"/>
    </source>
</evidence>
<organism evidence="13 14">
    <name type="scientific">Olsenella profusa</name>
    <dbReference type="NCBI Taxonomy" id="138595"/>
    <lineage>
        <taxon>Bacteria</taxon>
        <taxon>Bacillati</taxon>
        <taxon>Actinomycetota</taxon>
        <taxon>Coriobacteriia</taxon>
        <taxon>Coriobacteriales</taxon>
        <taxon>Atopobiaceae</taxon>
        <taxon>Olsenella</taxon>
    </lineage>
</organism>
<name>A0ABS2F136_9ACTN</name>
<keyword evidence="4" id="KW-0963">Cytoplasm</keyword>
<dbReference type="InterPro" id="IPR006070">
    <property type="entry name" value="Sua5-like_dom"/>
</dbReference>
<evidence type="ECO:0000259" key="12">
    <source>
        <dbReference type="PROSITE" id="PS51163"/>
    </source>
</evidence>
<dbReference type="PANTHER" id="PTHR17490:SF16">
    <property type="entry name" value="THREONYLCARBAMOYL-AMP SYNTHASE"/>
    <property type="match status" value="1"/>
</dbReference>
<evidence type="ECO:0000256" key="9">
    <source>
        <dbReference type="ARBA" id="ARBA00022840"/>
    </source>
</evidence>
<reference evidence="13 14" key="1">
    <citation type="journal article" date="2021" name="Sci. Rep.">
        <title>The distribution of antibiotic resistance genes in chicken gut microbiota commensals.</title>
        <authorList>
            <person name="Juricova H."/>
            <person name="Matiasovicova J."/>
            <person name="Kubasova T."/>
            <person name="Cejkova D."/>
            <person name="Rychlik I."/>
        </authorList>
    </citation>
    <scope>NUCLEOTIDE SEQUENCE [LARGE SCALE GENOMIC DNA]</scope>
    <source>
        <strain evidence="13 14">An794</strain>
    </source>
</reference>
<evidence type="ECO:0000256" key="11">
    <source>
        <dbReference type="ARBA" id="ARBA00048366"/>
    </source>
</evidence>
<keyword evidence="7" id="KW-0548">Nucleotidyltransferase</keyword>
<evidence type="ECO:0000256" key="10">
    <source>
        <dbReference type="ARBA" id="ARBA00029774"/>
    </source>
</evidence>
<dbReference type="PANTHER" id="PTHR17490">
    <property type="entry name" value="SUA5"/>
    <property type="match status" value="1"/>
</dbReference>
<dbReference type="RefSeq" id="WP_204793041.1">
    <property type="nucleotide sequence ID" value="NZ_JACSNQ010000005.1"/>
</dbReference>
<keyword evidence="8" id="KW-0547">Nucleotide-binding</keyword>
<evidence type="ECO:0000256" key="7">
    <source>
        <dbReference type="ARBA" id="ARBA00022695"/>
    </source>
</evidence>
<keyword evidence="5" id="KW-0808">Transferase</keyword>
<keyword evidence="9" id="KW-0067">ATP-binding</keyword>
<comment type="catalytic activity">
    <reaction evidence="11">
        <text>L-threonine + hydrogencarbonate + ATP = L-threonylcarbamoyladenylate + diphosphate + H2O</text>
        <dbReference type="Rhea" id="RHEA:36407"/>
        <dbReference type="ChEBI" id="CHEBI:15377"/>
        <dbReference type="ChEBI" id="CHEBI:17544"/>
        <dbReference type="ChEBI" id="CHEBI:30616"/>
        <dbReference type="ChEBI" id="CHEBI:33019"/>
        <dbReference type="ChEBI" id="CHEBI:57926"/>
        <dbReference type="ChEBI" id="CHEBI:73682"/>
        <dbReference type="EC" id="2.7.7.87"/>
    </reaction>
</comment>
<dbReference type="EMBL" id="JACSNQ010000005">
    <property type="protein sequence ID" value="MBM6774691.1"/>
    <property type="molecule type" value="Genomic_DNA"/>
</dbReference>
<dbReference type="NCBIfam" id="TIGR00057">
    <property type="entry name" value="L-threonylcarbamoyladenylate synthase"/>
    <property type="match status" value="1"/>
</dbReference>
<evidence type="ECO:0000256" key="2">
    <source>
        <dbReference type="ARBA" id="ARBA00007663"/>
    </source>
</evidence>
<dbReference type="Proteomes" id="UP000712527">
    <property type="component" value="Unassembled WGS sequence"/>
</dbReference>
<dbReference type="PROSITE" id="PS51163">
    <property type="entry name" value="YRDC"/>
    <property type="match status" value="1"/>
</dbReference>
<accession>A0ABS2F136</accession>
<dbReference type="Gene3D" id="3.90.870.10">
    <property type="entry name" value="DHBP synthase"/>
    <property type="match status" value="1"/>
</dbReference>
<comment type="caution">
    <text evidence="13">The sequence shown here is derived from an EMBL/GenBank/DDBJ whole genome shotgun (WGS) entry which is preliminary data.</text>
</comment>
<keyword evidence="6" id="KW-0819">tRNA processing</keyword>
<dbReference type="InterPro" id="IPR050156">
    <property type="entry name" value="TC-AMP_synthase_SUA5"/>
</dbReference>
<evidence type="ECO:0000256" key="4">
    <source>
        <dbReference type="ARBA" id="ARBA00022490"/>
    </source>
</evidence>
<evidence type="ECO:0000313" key="13">
    <source>
        <dbReference type="EMBL" id="MBM6774691.1"/>
    </source>
</evidence>
<comment type="similarity">
    <text evidence="2">Belongs to the SUA5 family.</text>
</comment>
<gene>
    <name evidence="13" type="ORF">H9X80_03905</name>
</gene>
<evidence type="ECO:0000256" key="6">
    <source>
        <dbReference type="ARBA" id="ARBA00022694"/>
    </source>
</evidence>
<dbReference type="InterPro" id="IPR017945">
    <property type="entry name" value="DHBP_synth_RibB-like_a/b_dom"/>
</dbReference>
<comment type="subcellular location">
    <subcellularLocation>
        <location evidence="1">Cytoplasm</location>
    </subcellularLocation>
</comment>
<evidence type="ECO:0000313" key="14">
    <source>
        <dbReference type="Proteomes" id="UP000712527"/>
    </source>
</evidence>
<protein>
    <recommendedName>
        <fullName evidence="10">L-threonylcarbamoyladenylate synthase</fullName>
        <ecNumber evidence="3">2.7.7.87</ecNumber>
    </recommendedName>
    <alternativeName>
        <fullName evidence="10">L-threonylcarbamoyladenylate synthase</fullName>
    </alternativeName>
</protein>